<dbReference type="EMBL" id="NMUH01000567">
    <property type="protein sequence ID" value="MQL81440.1"/>
    <property type="molecule type" value="Genomic_DNA"/>
</dbReference>
<sequence>MKSRRDLRVSCSRVHSDTVEPYRILTSTPEPRRSLYRSTPIHAFLLGVRSRRRPPRTSERSGSVFLLFSLRSFGQRRRAIHHLGKHPLPFLFLFGNQHEKRPLPPPVVLVEEEEPTPPCNLPRSNRFNNELRSFGGRLELLRSRRKAGNPELHPLHPLLRPEHRLFLDLHKRRCSRAKIKEKLYHNGTSVDTTWASVDTLSQNSPEGVLGRPLVSTLLGLVSTHCPSLARRALVSTLLGLVSTHCPKTAQKKTPTPFEDTLSKSAFDFLVFFYPFVPSLFSGERLLKDPEISILLEE</sequence>
<evidence type="ECO:0000313" key="2">
    <source>
        <dbReference type="Proteomes" id="UP000652761"/>
    </source>
</evidence>
<dbReference type="AlphaFoldDB" id="A0A843UHS5"/>
<protein>
    <submittedName>
        <fullName evidence="1">Uncharacterized protein</fullName>
    </submittedName>
</protein>
<feature type="non-terminal residue" evidence="1">
    <location>
        <position position="297"/>
    </location>
</feature>
<dbReference type="Proteomes" id="UP000652761">
    <property type="component" value="Unassembled WGS sequence"/>
</dbReference>
<keyword evidence="2" id="KW-1185">Reference proteome</keyword>
<comment type="caution">
    <text evidence="1">The sequence shown here is derived from an EMBL/GenBank/DDBJ whole genome shotgun (WGS) entry which is preliminary data.</text>
</comment>
<gene>
    <name evidence="1" type="ORF">Taro_013910</name>
</gene>
<name>A0A843UHS5_COLES</name>
<organism evidence="1 2">
    <name type="scientific">Colocasia esculenta</name>
    <name type="common">Wild taro</name>
    <name type="synonym">Arum esculentum</name>
    <dbReference type="NCBI Taxonomy" id="4460"/>
    <lineage>
        <taxon>Eukaryota</taxon>
        <taxon>Viridiplantae</taxon>
        <taxon>Streptophyta</taxon>
        <taxon>Embryophyta</taxon>
        <taxon>Tracheophyta</taxon>
        <taxon>Spermatophyta</taxon>
        <taxon>Magnoliopsida</taxon>
        <taxon>Liliopsida</taxon>
        <taxon>Araceae</taxon>
        <taxon>Aroideae</taxon>
        <taxon>Colocasieae</taxon>
        <taxon>Colocasia</taxon>
    </lineage>
</organism>
<evidence type="ECO:0000313" key="1">
    <source>
        <dbReference type="EMBL" id="MQL81440.1"/>
    </source>
</evidence>
<proteinExistence type="predicted"/>
<accession>A0A843UHS5</accession>
<reference evidence="1" key="1">
    <citation type="submission" date="2017-07" db="EMBL/GenBank/DDBJ databases">
        <title>Taro Niue Genome Assembly and Annotation.</title>
        <authorList>
            <person name="Atibalentja N."/>
            <person name="Keating K."/>
            <person name="Fields C.J."/>
        </authorList>
    </citation>
    <scope>NUCLEOTIDE SEQUENCE</scope>
    <source>
        <strain evidence="1">Niue_2</strain>
        <tissue evidence="1">Leaf</tissue>
    </source>
</reference>